<evidence type="ECO:0000313" key="2">
    <source>
        <dbReference type="Proteomes" id="UP000078561"/>
    </source>
</evidence>
<evidence type="ECO:0000313" key="1">
    <source>
        <dbReference type="EMBL" id="SAM02124.1"/>
    </source>
</evidence>
<reference evidence="1" key="1">
    <citation type="submission" date="2016-04" db="EMBL/GenBank/DDBJ databases">
        <authorList>
            <person name="Evans L.H."/>
            <person name="Alamgir A."/>
            <person name="Owens N."/>
            <person name="Weber N.D."/>
            <person name="Virtaneva K."/>
            <person name="Barbian K."/>
            <person name="Babar A."/>
            <person name="Rosenke K."/>
        </authorList>
    </citation>
    <scope>NUCLEOTIDE SEQUENCE [LARGE SCALE GENOMIC DNA]</scope>
    <source>
        <strain evidence="1">CBS 101.48</strain>
    </source>
</reference>
<dbReference type="EMBL" id="LT553674">
    <property type="protein sequence ID" value="SAM02124.1"/>
    <property type="molecule type" value="Genomic_DNA"/>
</dbReference>
<dbReference type="STRING" id="4829.A0A163JRX8"/>
<dbReference type="Gene3D" id="3.80.10.10">
    <property type="entry name" value="Ribonuclease Inhibitor"/>
    <property type="match status" value="1"/>
</dbReference>
<dbReference type="AlphaFoldDB" id="A0A163JRX8"/>
<dbReference type="InParanoid" id="A0A163JRX8"/>
<dbReference type="SMART" id="SM00367">
    <property type="entry name" value="LRR_CC"/>
    <property type="match status" value="3"/>
</dbReference>
<dbReference type="InterPro" id="IPR032675">
    <property type="entry name" value="LRR_dom_sf"/>
</dbReference>
<dbReference type="GO" id="GO:0019005">
    <property type="term" value="C:SCF ubiquitin ligase complex"/>
    <property type="evidence" value="ECO:0007669"/>
    <property type="project" value="TreeGrafter"/>
</dbReference>
<dbReference type="GO" id="GO:0031146">
    <property type="term" value="P:SCF-dependent proteasomal ubiquitin-dependent protein catabolic process"/>
    <property type="evidence" value="ECO:0007669"/>
    <property type="project" value="TreeGrafter"/>
</dbReference>
<dbReference type="Proteomes" id="UP000078561">
    <property type="component" value="Unassembled WGS sequence"/>
</dbReference>
<dbReference type="PANTHER" id="PTHR13318">
    <property type="entry name" value="PARTNER OF PAIRED, ISOFORM B-RELATED"/>
    <property type="match status" value="1"/>
</dbReference>
<accession>A0A163JRX8</accession>
<keyword evidence="2" id="KW-1185">Reference proteome</keyword>
<sequence>MNHIDRLPKELLLLILDHIAMPSDHNQCNPRHRDMLIHLRRCTLVNKRFYDAVIPTIWSNPTRFKQAMNFKTPTLPLLLNILQSSSRSTSLGQHIRQLQFDDGYSVEVMVPLISYTPLLKILDISCHHRVPRNIDAPLRQMPPHCPDLVALTLTGMEFGDQALAVISQCCRSIRTLTFRQCTGFSDEALNALLTGYQSSLQSFSLSVSRAWPDRLGNHLHLDHLQQISSLSLTGCDGIGNRFLRCSRFPFLTECQLRDSGVDIHADPSALLSFLQAHPLLKSLTLWHCKVDDRTLVSLVPSIIPNLYRLSLTDNGYPLSANVVRQLVKNCVCLSWLHLNDCSIPSSCFPEVSHWSFKIELLKPDDIIKIRRSDSNRIFTVENDEVPNREIDYRISA</sequence>
<dbReference type="InterPro" id="IPR006553">
    <property type="entry name" value="Leu-rich_rpt_Cys-con_subtyp"/>
</dbReference>
<gene>
    <name evidence="1" type="primary">ABSGL_07887.1 scaffold 9181</name>
</gene>
<dbReference type="SUPFAM" id="SSF52047">
    <property type="entry name" value="RNI-like"/>
    <property type="match status" value="1"/>
</dbReference>
<organism evidence="1">
    <name type="scientific">Absidia glauca</name>
    <name type="common">Pin mould</name>
    <dbReference type="NCBI Taxonomy" id="4829"/>
    <lineage>
        <taxon>Eukaryota</taxon>
        <taxon>Fungi</taxon>
        <taxon>Fungi incertae sedis</taxon>
        <taxon>Mucoromycota</taxon>
        <taxon>Mucoromycotina</taxon>
        <taxon>Mucoromycetes</taxon>
        <taxon>Mucorales</taxon>
        <taxon>Cunninghamellaceae</taxon>
        <taxon>Absidia</taxon>
    </lineage>
</organism>
<proteinExistence type="predicted"/>
<protein>
    <submittedName>
        <fullName evidence="1">Uncharacterized protein</fullName>
    </submittedName>
</protein>
<name>A0A163JRX8_ABSGL</name>